<proteinExistence type="predicted"/>
<name>A0A926HWN9_9FIRM</name>
<organism evidence="2 3">
    <name type="scientific">Bianquea renquensis</name>
    <dbReference type="NCBI Taxonomy" id="2763661"/>
    <lineage>
        <taxon>Bacteria</taxon>
        <taxon>Bacillati</taxon>
        <taxon>Bacillota</taxon>
        <taxon>Clostridia</taxon>
        <taxon>Eubacteriales</taxon>
        <taxon>Bianqueaceae</taxon>
        <taxon>Bianquea</taxon>
    </lineage>
</organism>
<dbReference type="InterPro" id="IPR013830">
    <property type="entry name" value="SGNH_hydro"/>
</dbReference>
<dbReference type="AlphaFoldDB" id="A0A926HWN9"/>
<dbReference type="CDD" id="cd00229">
    <property type="entry name" value="SGNH_hydrolase"/>
    <property type="match status" value="1"/>
</dbReference>
<evidence type="ECO:0000313" key="2">
    <source>
        <dbReference type="EMBL" id="MBC8542927.1"/>
    </source>
</evidence>
<dbReference type="EMBL" id="JACRSQ010000005">
    <property type="protein sequence ID" value="MBC8542927.1"/>
    <property type="molecule type" value="Genomic_DNA"/>
</dbReference>
<evidence type="ECO:0000313" key="3">
    <source>
        <dbReference type="Proteomes" id="UP000657006"/>
    </source>
</evidence>
<dbReference type="RefSeq" id="WP_177719690.1">
    <property type="nucleotide sequence ID" value="NZ_JACRSQ010000005.1"/>
</dbReference>
<dbReference type="GO" id="GO:0016787">
    <property type="term" value="F:hydrolase activity"/>
    <property type="evidence" value="ECO:0007669"/>
    <property type="project" value="UniProtKB-KW"/>
</dbReference>
<gene>
    <name evidence="2" type="ORF">H8730_05145</name>
</gene>
<dbReference type="Gene3D" id="3.40.50.1110">
    <property type="entry name" value="SGNH hydrolase"/>
    <property type="match status" value="1"/>
</dbReference>
<keyword evidence="3" id="KW-1185">Reference proteome</keyword>
<dbReference type="Pfam" id="PF13472">
    <property type="entry name" value="Lipase_GDSL_2"/>
    <property type="match status" value="1"/>
</dbReference>
<feature type="domain" description="SGNH hydrolase-type esterase" evidence="1">
    <location>
        <begin position="151"/>
        <end position="333"/>
    </location>
</feature>
<dbReference type="SUPFAM" id="SSF52266">
    <property type="entry name" value="SGNH hydrolase"/>
    <property type="match status" value="1"/>
</dbReference>
<keyword evidence="2" id="KW-0378">Hydrolase</keyword>
<evidence type="ECO:0000259" key="1">
    <source>
        <dbReference type="Pfam" id="PF13472"/>
    </source>
</evidence>
<accession>A0A926HWN9</accession>
<dbReference type="InterPro" id="IPR036514">
    <property type="entry name" value="SGNH_hydro_sf"/>
</dbReference>
<reference evidence="2" key="1">
    <citation type="submission" date="2020-08" db="EMBL/GenBank/DDBJ databases">
        <title>Genome public.</title>
        <authorList>
            <person name="Liu C."/>
            <person name="Sun Q."/>
        </authorList>
    </citation>
    <scope>NUCLEOTIDE SEQUENCE</scope>
    <source>
        <strain evidence="2">NSJ-32</strain>
    </source>
</reference>
<sequence>MMPTPIWASTVIQNESLLMVREGERIQAPLLCHPKEITAVQNAALTIQYEPGRDWILEDDMLVIPKGSRIPVTEKEELEISQYREGACFPKKGGGYLYFSEGDSFHQKQIAVTYTCEPGQWTGYIPPRQGDRLPNTAEKLTHKRDLTMIIYGDSISEGYNASGCVGVAPQQPAWGELTARYLEAEYHTAICCHNPSKAGMDSKWGLEHVGERVSVHAPDLVFLAFGMNDGTSGRTPEEFAANTEAMMDVIRKASPHVEFVLVAPSLPNPQALTFEGIPFYNQQPDYKEALDTLCREGVIVANVRDVQRELLKKKRFIDMTGNNINHPNDFFHRVYAQVAYTSILPQ</sequence>
<comment type="caution">
    <text evidence="2">The sequence shown here is derived from an EMBL/GenBank/DDBJ whole genome shotgun (WGS) entry which is preliminary data.</text>
</comment>
<dbReference type="Proteomes" id="UP000657006">
    <property type="component" value="Unassembled WGS sequence"/>
</dbReference>
<protein>
    <submittedName>
        <fullName evidence="2">SGNH/GDSL hydrolase family protein</fullName>
    </submittedName>
</protein>